<organism evidence="1">
    <name type="scientific">Ralstonia pickettii (strain 12D)</name>
    <dbReference type="NCBI Taxonomy" id="428406"/>
    <lineage>
        <taxon>Bacteria</taxon>
        <taxon>Pseudomonadati</taxon>
        <taxon>Pseudomonadota</taxon>
        <taxon>Betaproteobacteria</taxon>
        <taxon>Burkholderiales</taxon>
        <taxon>Burkholderiaceae</taxon>
        <taxon>Ralstonia</taxon>
    </lineage>
</organism>
<keyword evidence="1" id="KW-0614">Plasmid</keyword>
<dbReference type="EMBL" id="CP001648">
    <property type="protein sequence ID" value="ACS66626.1"/>
    <property type="molecule type" value="Genomic_DNA"/>
</dbReference>
<name>C6BRB8_RALP1</name>
<accession>C6BRB8</accession>
<dbReference type="AlphaFoldDB" id="C6BRB8"/>
<gene>
    <name evidence="1" type="ordered locus">Rpic12D_5403</name>
</gene>
<protein>
    <submittedName>
        <fullName evidence="1">Uncharacterized protein</fullName>
    </submittedName>
</protein>
<proteinExistence type="predicted"/>
<geneLocation type="plasmid" evidence="1">
    <name>pRp12D03</name>
</geneLocation>
<sequence length="68" mass="7673">MTQTYGLLAKQWCNKRLPLRVLKSNAGYYIGTADEDGPCSRESVEYFRTQATAQQALDDGAWTQKETP</sequence>
<dbReference type="KEGG" id="rpf:Rpic12D_5403"/>
<reference evidence="1" key="1">
    <citation type="submission" date="2009-06" db="EMBL/GenBank/DDBJ databases">
        <title>Complete sequence plasmid 3 of Ralstonia pickettii 12D.</title>
        <authorList>
            <consortium name="US DOE Joint Genome Institute"/>
            <person name="Lucas S."/>
            <person name="Copeland A."/>
            <person name="Lapidus A."/>
            <person name="Glavina del Rio T."/>
            <person name="Dalin E."/>
            <person name="Tice H."/>
            <person name="Bruce D."/>
            <person name="Goodwin L."/>
            <person name="Pitluck S."/>
            <person name="Sims D."/>
            <person name="Meincke L."/>
            <person name="Brettin T."/>
            <person name="Detter J.C."/>
            <person name="Han C."/>
            <person name="Larimer F."/>
            <person name="Land M."/>
            <person name="Hauser L."/>
            <person name="Kyrpides N."/>
            <person name="Ovchinnikova G."/>
            <person name="Marsh T."/>
            <person name="Richardson P."/>
        </authorList>
    </citation>
    <scope>NUCLEOTIDE SEQUENCE [LARGE SCALE GENOMIC DNA]</scope>
    <source>
        <plasmid evidence="1">12D</plasmid>
        <plasmid evidence="1">pRp12D03</plasmid>
    </source>
</reference>
<evidence type="ECO:0000313" key="1">
    <source>
        <dbReference type="EMBL" id="ACS66626.1"/>
    </source>
</evidence>
<dbReference type="HOGENOM" id="CLU_174542_1_0_4"/>